<dbReference type="Proteomes" id="UP000031599">
    <property type="component" value="Unassembled WGS sequence"/>
</dbReference>
<evidence type="ECO:0000256" key="5">
    <source>
        <dbReference type="SAM" id="MobiDB-lite"/>
    </source>
</evidence>
<accession>A0A0C1ZJX1</accession>
<evidence type="ECO:0000256" key="3">
    <source>
        <dbReference type="ARBA" id="ARBA00023004"/>
    </source>
</evidence>
<sequence>MLVLSVATLGCADQRAPGQGSDTGTSESSDATGTTATSSESDESETETETEGESETGDPSSCLGAPGPWDLGWEIPAPPELNGDPDAGEWALLHEDYVNCGVPYDVFMLGKGLLGTYADGQALPWRDGKAANLPYNWNLVVSEGGTELAAMNCLTCHAGEFNGELVIGLGRHDADFTQDLGALMSVLPPLPEWTDAGHEINKFIGRYQALGPHIKTYTIGSNPADDVAVILASHRNPFTLEWSDEQLFPIDPPLVPVDTPPWWRVSKKAGHFYNGMSRGDHRGTMMFASSLCIDTAAQATQMFDYFADIVAYLETIEPPAYPWTIDQALADEGAALFECSCAGCHGTYDPDPDAETFPNLLIPIEVVDTDPLLGTVALGEIGAMIDWYNASWYGTVTQLTATDPFIGYTAPPLDGIWATAPFLHNGSVPTLELLLNSSKRPTYWRRVNYDSSNFDQDQLGWRWAELDQGQAGADPAEAKHIFDTTILGHGNGGHTFGDHFSDAERAAVLEYLKTL</sequence>
<dbReference type="InterPro" id="IPR051395">
    <property type="entry name" value="Cytochrome_c_Peroxidase/MauG"/>
</dbReference>
<dbReference type="GO" id="GO:0004130">
    <property type="term" value="F:cytochrome-c peroxidase activity"/>
    <property type="evidence" value="ECO:0007669"/>
    <property type="project" value="TreeGrafter"/>
</dbReference>
<feature type="compositionally biased region" description="Acidic residues" evidence="5">
    <location>
        <begin position="40"/>
        <end position="56"/>
    </location>
</feature>
<evidence type="ECO:0000256" key="1">
    <source>
        <dbReference type="ARBA" id="ARBA00022617"/>
    </source>
</evidence>
<name>A0A0C1ZJX1_9BACT</name>
<dbReference type="PANTHER" id="PTHR30600">
    <property type="entry name" value="CYTOCHROME C PEROXIDASE-RELATED"/>
    <property type="match status" value="1"/>
</dbReference>
<evidence type="ECO:0000313" key="8">
    <source>
        <dbReference type="Proteomes" id="UP000031599"/>
    </source>
</evidence>
<evidence type="ECO:0000256" key="2">
    <source>
        <dbReference type="ARBA" id="ARBA00022723"/>
    </source>
</evidence>
<reference evidence="7 8" key="1">
    <citation type="submission" date="2014-12" db="EMBL/GenBank/DDBJ databases">
        <title>Genome assembly of Enhygromyxa salina DSM 15201.</title>
        <authorList>
            <person name="Sharma G."/>
            <person name="Subramanian S."/>
        </authorList>
    </citation>
    <scope>NUCLEOTIDE SEQUENCE [LARGE SCALE GENOMIC DNA]</scope>
    <source>
        <strain evidence="7 8">DSM 15201</strain>
    </source>
</reference>
<organism evidence="7 8">
    <name type="scientific">Enhygromyxa salina</name>
    <dbReference type="NCBI Taxonomy" id="215803"/>
    <lineage>
        <taxon>Bacteria</taxon>
        <taxon>Pseudomonadati</taxon>
        <taxon>Myxococcota</taxon>
        <taxon>Polyangia</taxon>
        <taxon>Nannocystales</taxon>
        <taxon>Nannocystaceae</taxon>
        <taxon>Enhygromyxa</taxon>
    </lineage>
</organism>
<gene>
    <name evidence="7" type="ORF">DB30_02797</name>
</gene>
<feature type="region of interest" description="Disordered" evidence="5">
    <location>
        <begin position="1"/>
        <end position="82"/>
    </location>
</feature>
<evidence type="ECO:0000313" key="7">
    <source>
        <dbReference type="EMBL" id="KIG17764.1"/>
    </source>
</evidence>
<dbReference type="Pfam" id="PF21419">
    <property type="entry name" value="RoxA-like_Cyt-c"/>
    <property type="match status" value="1"/>
</dbReference>
<dbReference type="PROSITE" id="PS51007">
    <property type="entry name" value="CYTC"/>
    <property type="match status" value="1"/>
</dbReference>
<dbReference type="InterPro" id="IPR036909">
    <property type="entry name" value="Cyt_c-like_dom_sf"/>
</dbReference>
<keyword evidence="1 4" id="KW-0349">Heme</keyword>
<keyword evidence="2 4" id="KW-0479">Metal-binding</keyword>
<feature type="domain" description="Cytochrome c" evidence="6">
    <location>
        <begin position="328"/>
        <end position="515"/>
    </location>
</feature>
<feature type="compositionally biased region" description="Low complexity" evidence="5">
    <location>
        <begin position="20"/>
        <end position="39"/>
    </location>
</feature>
<dbReference type="GO" id="GO:0009055">
    <property type="term" value="F:electron transfer activity"/>
    <property type="evidence" value="ECO:0007669"/>
    <property type="project" value="InterPro"/>
</dbReference>
<proteinExistence type="predicted"/>
<dbReference type="SUPFAM" id="SSF46626">
    <property type="entry name" value="Cytochrome c"/>
    <property type="match status" value="1"/>
</dbReference>
<dbReference type="GO" id="GO:0020037">
    <property type="term" value="F:heme binding"/>
    <property type="evidence" value="ECO:0007669"/>
    <property type="project" value="InterPro"/>
</dbReference>
<dbReference type="EMBL" id="JMCC02000020">
    <property type="protein sequence ID" value="KIG17764.1"/>
    <property type="molecule type" value="Genomic_DNA"/>
</dbReference>
<evidence type="ECO:0000259" key="6">
    <source>
        <dbReference type="PROSITE" id="PS51007"/>
    </source>
</evidence>
<dbReference type="GO" id="GO:0046872">
    <property type="term" value="F:metal ion binding"/>
    <property type="evidence" value="ECO:0007669"/>
    <property type="project" value="UniProtKB-KW"/>
</dbReference>
<dbReference type="Gene3D" id="1.10.760.10">
    <property type="entry name" value="Cytochrome c-like domain"/>
    <property type="match status" value="1"/>
</dbReference>
<keyword evidence="3 4" id="KW-0408">Iron</keyword>
<dbReference type="AlphaFoldDB" id="A0A0C1ZJX1"/>
<dbReference type="InterPro" id="IPR009056">
    <property type="entry name" value="Cyt_c-like_dom"/>
</dbReference>
<comment type="caution">
    <text evidence="7">The sequence shown here is derived from an EMBL/GenBank/DDBJ whole genome shotgun (WGS) entry which is preliminary data.</text>
</comment>
<protein>
    <recommendedName>
        <fullName evidence="6">Cytochrome c domain-containing protein</fullName>
    </recommendedName>
</protein>
<evidence type="ECO:0000256" key="4">
    <source>
        <dbReference type="PROSITE-ProRule" id="PRU00433"/>
    </source>
</evidence>
<dbReference type="PANTHER" id="PTHR30600:SF9">
    <property type="entry name" value="BLR7738 PROTEIN"/>
    <property type="match status" value="1"/>
</dbReference>